<reference evidence="9 10" key="1">
    <citation type="submission" date="2023-02" db="EMBL/GenBank/DDBJ databases">
        <title>Dictyobacter halimunensis sp. nov., a new member of the class Ktedonobacteria from forest soil in a geothermal area.</title>
        <authorList>
            <person name="Rachmania M.K."/>
            <person name="Ningsih F."/>
            <person name="Sakai Y."/>
            <person name="Yabe S."/>
            <person name="Yokota A."/>
            <person name="Sjamsuridzal W."/>
        </authorList>
    </citation>
    <scope>NUCLEOTIDE SEQUENCE [LARGE SCALE GENOMIC DNA]</scope>
    <source>
        <strain evidence="9 10">S3.2.2.5</strain>
    </source>
</reference>
<evidence type="ECO:0000256" key="5">
    <source>
        <dbReference type="ARBA" id="ARBA00022989"/>
    </source>
</evidence>
<feature type="transmembrane region" description="Helical" evidence="7">
    <location>
        <begin position="126"/>
        <end position="148"/>
    </location>
</feature>
<feature type="transmembrane region" description="Helical" evidence="7">
    <location>
        <begin position="194"/>
        <end position="211"/>
    </location>
</feature>
<proteinExistence type="inferred from homology"/>
<dbReference type="PANTHER" id="PTHR30151">
    <property type="entry name" value="ALKANE SULFONATE ABC TRANSPORTER-RELATED, MEMBRANE SUBUNIT"/>
    <property type="match status" value="1"/>
</dbReference>
<feature type="transmembrane region" description="Helical" evidence="7">
    <location>
        <begin position="217"/>
        <end position="238"/>
    </location>
</feature>
<dbReference type="SUPFAM" id="SSF161098">
    <property type="entry name" value="MetI-like"/>
    <property type="match status" value="1"/>
</dbReference>
<feature type="domain" description="ABC transmembrane type-1" evidence="8">
    <location>
        <begin position="88"/>
        <end position="268"/>
    </location>
</feature>
<feature type="transmembrane region" description="Helical" evidence="7">
    <location>
        <begin position="250"/>
        <end position="271"/>
    </location>
</feature>
<evidence type="ECO:0000256" key="2">
    <source>
        <dbReference type="ARBA" id="ARBA00022448"/>
    </source>
</evidence>
<evidence type="ECO:0000259" key="8">
    <source>
        <dbReference type="PROSITE" id="PS50928"/>
    </source>
</evidence>
<dbReference type="Proteomes" id="UP001344906">
    <property type="component" value="Unassembled WGS sequence"/>
</dbReference>
<organism evidence="9 10">
    <name type="scientific">Dictyobacter halimunensis</name>
    <dbReference type="NCBI Taxonomy" id="3026934"/>
    <lineage>
        <taxon>Bacteria</taxon>
        <taxon>Bacillati</taxon>
        <taxon>Chloroflexota</taxon>
        <taxon>Ktedonobacteria</taxon>
        <taxon>Ktedonobacterales</taxon>
        <taxon>Dictyobacteraceae</taxon>
        <taxon>Dictyobacter</taxon>
    </lineage>
</organism>
<keyword evidence="6 7" id="KW-0472">Membrane</keyword>
<keyword evidence="2 7" id="KW-0813">Transport</keyword>
<dbReference type="Gene3D" id="1.10.3720.10">
    <property type="entry name" value="MetI-like"/>
    <property type="match status" value="1"/>
</dbReference>
<comment type="similarity">
    <text evidence="7">Belongs to the binding-protein-dependent transport system permease family.</text>
</comment>
<feature type="transmembrane region" description="Helical" evidence="7">
    <location>
        <begin position="154"/>
        <end position="173"/>
    </location>
</feature>
<accession>A0ABQ6FJ07</accession>
<keyword evidence="5 7" id="KW-1133">Transmembrane helix</keyword>
<evidence type="ECO:0000256" key="7">
    <source>
        <dbReference type="RuleBase" id="RU363032"/>
    </source>
</evidence>
<evidence type="ECO:0000256" key="4">
    <source>
        <dbReference type="ARBA" id="ARBA00022692"/>
    </source>
</evidence>
<keyword evidence="3" id="KW-1003">Cell membrane</keyword>
<name>A0ABQ6FJ07_9CHLR</name>
<dbReference type="InterPro" id="IPR035906">
    <property type="entry name" value="MetI-like_sf"/>
</dbReference>
<protein>
    <submittedName>
        <fullName evidence="9">ABC transporter permease</fullName>
    </submittedName>
</protein>
<dbReference type="PANTHER" id="PTHR30151:SF20">
    <property type="entry name" value="ABC TRANSPORTER PERMEASE PROTEIN HI_0355-RELATED"/>
    <property type="match status" value="1"/>
</dbReference>
<dbReference type="RefSeq" id="WP_338247325.1">
    <property type="nucleotide sequence ID" value="NZ_BSRI01000001.1"/>
</dbReference>
<dbReference type="InterPro" id="IPR000515">
    <property type="entry name" value="MetI-like"/>
</dbReference>
<evidence type="ECO:0000313" key="9">
    <source>
        <dbReference type="EMBL" id="GLV53614.1"/>
    </source>
</evidence>
<dbReference type="CDD" id="cd06261">
    <property type="entry name" value="TM_PBP2"/>
    <property type="match status" value="1"/>
</dbReference>
<feature type="transmembrane region" description="Helical" evidence="7">
    <location>
        <begin position="95"/>
        <end position="114"/>
    </location>
</feature>
<evidence type="ECO:0000256" key="3">
    <source>
        <dbReference type="ARBA" id="ARBA00022475"/>
    </source>
</evidence>
<dbReference type="Pfam" id="PF00528">
    <property type="entry name" value="BPD_transp_1"/>
    <property type="match status" value="1"/>
</dbReference>
<evidence type="ECO:0000256" key="1">
    <source>
        <dbReference type="ARBA" id="ARBA00004651"/>
    </source>
</evidence>
<dbReference type="PROSITE" id="PS50928">
    <property type="entry name" value="ABC_TM1"/>
    <property type="match status" value="1"/>
</dbReference>
<gene>
    <name evidence="9" type="ORF">KDH_04660</name>
</gene>
<keyword evidence="4 7" id="KW-0812">Transmembrane</keyword>
<evidence type="ECO:0000313" key="10">
    <source>
        <dbReference type="Proteomes" id="UP001344906"/>
    </source>
</evidence>
<sequence>MNEQSSAINNTTATEENIQIDRTNIRRKRVLINILRVLVLVVIIGGWELGARTKVIDPFFWGQPSGIWAQIVTWAVNGTAQGPLWEQIAVTLEETVLGFLIGVILGVVFGILLGRNRFLADVLGPYIKAANSIPRVVLGSIFVIGLGLGIQSKVALAVVLVFFIVFFNAFQGVREVDRNLLANARILGANSRQLSIDVIIPSALTWIIASLHTSFSFALVGAVVGEFLGATQGIGLMIQTAQGTFNANGVFAAMVILAALALITEAMVTALENRLITWRPTNTVNDISI</sequence>
<evidence type="ECO:0000256" key="6">
    <source>
        <dbReference type="ARBA" id="ARBA00023136"/>
    </source>
</evidence>
<dbReference type="EMBL" id="BSRI01000001">
    <property type="protein sequence ID" value="GLV53614.1"/>
    <property type="molecule type" value="Genomic_DNA"/>
</dbReference>
<keyword evidence="10" id="KW-1185">Reference proteome</keyword>
<comment type="subcellular location">
    <subcellularLocation>
        <location evidence="1 7">Cell membrane</location>
        <topology evidence="1 7">Multi-pass membrane protein</topology>
    </subcellularLocation>
</comment>
<feature type="transmembrane region" description="Helical" evidence="7">
    <location>
        <begin position="30"/>
        <end position="47"/>
    </location>
</feature>
<comment type="caution">
    <text evidence="9">The sequence shown here is derived from an EMBL/GenBank/DDBJ whole genome shotgun (WGS) entry which is preliminary data.</text>
</comment>